<dbReference type="Proteomes" id="UP000018466">
    <property type="component" value="Unassembled WGS sequence"/>
</dbReference>
<keyword evidence="2" id="KW-1003">Cell membrane</keyword>
<evidence type="ECO:0000256" key="3">
    <source>
        <dbReference type="ARBA" id="ARBA00022692"/>
    </source>
</evidence>
<feature type="domain" description="MacB-like periplasmic core" evidence="9">
    <location>
        <begin position="36"/>
        <end position="207"/>
    </location>
</feature>
<keyword evidence="5 7" id="KW-0472">Membrane</keyword>
<comment type="caution">
    <text evidence="10">The sequence shown here is derived from an EMBL/GenBank/DDBJ whole genome shotgun (WGS) entry which is preliminary data.</text>
</comment>
<dbReference type="GO" id="GO:0022857">
    <property type="term" value="F:transmembrane transporter activity"/>
    <property type="evidence" value="ECO:0007669"/>
    <property type="project" value="TreeGrafter"/>
</dbReference>
<dbReference type="InterPro" id="IPR050250">
    <property type="entry name" value="Macrolide_Exporter_MacB"/>
</dbReference>
<dbReference type="GeneID" id="86941627"/>
<comment type="subcellular location">
    <subcellularLocation>
        <location evidence="1">Cell membrane</location>
        <topology evidence="1">Multi-pass membrane protein</topology>
    </subcellularLocation>
</comment>
<evidence type="ECO:0000259" key="8">
    <source>
        <dbReference type="Pfam" id="PF02687"/>
    </source>
</evidence>
<name>A0AA36Y3W5_9FIRM</name>
<gene>
    <name evidence="10" type="ORF">HMPREF9623_01910</name>
</gene>
<evidence type="ECO:0000313" key="11">
    <source>
        <dbReference type="Proteomes" id="UP000018466"/>
    </source>
</evidence>
<dbReference type="Pfam" id="PF02687">
    <property type="entry name" value="FtsX"/>
    <property type="match status" value="1"/>
</dbReference>
<feature type="domain" description="ABC3 transporter permease C-terminal" evidence="8">
    <location>
        <begin position="268"/>
        <end position="381"/>
    </location>
</feature>
<evidence type="ECO:0000256" key="4">
    <source>
        <dbReference type="ARBA" id="ARBA00022989"/>
    </source>
</evidence>
<feature type="transmembrane region" description="Helical" evidence="7">
    <location>
        <begin position="317"/>
        <end position="336"/>
    </location>
</feature>
<organism evidence="10 11">
    <name type="scientific">Stomatobaculum longum</name>
    <dbReference type="NCBI Taxonomy" id="796942"/>
    <lineage>
        <taxon>Bacteria</taxon>
        <taxon>Bacillati</taxon>
        <taxon>Bacillota</taxon>
        <taxon>Clostridia</taxon>
        <taxon>Lachnospirales</taxon>
        <taxon>Lachnospiraceae</taxon>
        <taxon>Stomatobaculum</taxon>
    </lineage>
</organism>
<evidence type="ECO:0000259" key="9">
    <source>
        <dbReference type="Pfam" id="PF12704"/>
    </source>
</evidence>
<accession>A0AA36Y3W5</accession>
<proteinExistence type="inferred from homology"/>
<evidence type="ECO:0000256" key="6">
    <source>
        <dbReference type="ARBA" id="ARBA00038076"/>
    </source>
</evidence>
<feature type="transmembrane region" description="Helical" evidence="7">
    <location>
        <begin position="348"/>
        <end position="372"/>
    </location>
</feature>
<evidence type="ECO:0000256" key="5">
    <source>
        <dbReference type="ARBA" id="ARBA00023136"/>
    </source>
</evidence>
<evidence type="ECO:0000256" key="7">
    <source>
        <dbReference type="SAM" id="Phobius"/>
    </source>
</evidence>
<keyword evidence="3 7" id="KW-0812">Transmembrane</keyword>
<comment type="similarity">
    <text evidence="6">Belongs to the ABC-4 integral membrane protein family.</text>
</comment>
<sequence>MENKEKQPRERKMSRRRMYFHMVMASLARRRSHMVTALLAIAMGATVLSGLVTIYYDIPRQMGKEFRSYGANLLIMPTESGGSLTEAQVKEVRDTIPADKLVGMAPYLYQNAKVREQPYLLAGTDLAGAKQNSPYWLIHGNWPEKSREVLLGHEIAKTLKLDIGDKFTVNTSKGDGQETATDFFVSGTVTTGGKEEELIFMSMEDLTGIVGNQGPDVIECSVEMEQAELNQLVQKIAAADSGLLPQAVKRVTASQDTVLKKLQALVWIVTVIVLCIMMICVSTTMMAVVTERRKEIGLKKALGASNESVVKDFLGEGAMLGVLGGALGAGLGYLFALRVSLSVFSRTVHFLFALVPITILVSALIAVVACLIPVRKTVEIDPALVLRGE</sequence>
<dbReference type="EMBL" id="AGEL01000014">
    <property type="protein sequence ID" value="EHO15999.1"/>
    <property type="molecule type" value="Genomic_DNA"/>
</dbReference>
<dbReference type="RefSeq" id="WP_009533728.1">
    <property type="nucleotide sequence ID" value="NZ_JH590864.1"/>
</dbReference>
<keyword evidence="4 7" id="KW-1133">Transmembrane helix</keyword>
<feature type="transmembrane region" description="Helical" evidence="7">
    <location>
        <begin position="264"/>
        <end position="289"/>
    </location>
</feature>
<evidence type="ECO:0000313" key="10">
    <source>
        <dbReference type="EMBL" id="EHO15999.1"/>
    </source>
</evidence>
<reference evidence="10 11" key="1">
    <citation type="submission" date="2011-10" db="EMBL/GenBank/DDBJ databases">
        <title>The Genome Sequence of Lachnospiraceae bacterium ACC2.</title>
        <authorList>
            <consortium name="The Broad Institute Genome Sequencing Platform"/>
            <person name="Earl A."/>
            <person name="Ward D."/>
            <person name="Feldgarden M."/>
            <person name="Gevers D."/>
            <person name="Sizova M."/>
            <person name="Hazen A."/>
            <person name="Epstein S."/>
            <person name="Young S.K."/>
            <person name="Zeng Q."/>
            <person name="Gargeya S."/>
            <person name="Fitzgerald M."/>
            <person name="Haas B."/>
            <person name="Abouelleil A."/>
            <person name="Alvarado L."/>
            <person name="Arachchi H.M."/>
            <person name="Berlin A."/>
            <person name="Brown A."/>
            <person name="Chapman S.B."/>
            <person name="Chen Z."/>
            <person name="Dunbar C."/>
            <person name="Freedman E."/>
            <person name="Gearin G."/>
            <person name="Goldberg J."/>
            <person name="Griggs A."/>
            <person name="Gujja S."/>
            <person name="Heiman D."/>
            <person name="Howarth C."/>
            <person name="Larson L."/>
            <person name="Lui A."/>
            <person name="MacDonald P.J.P."/>
            <person name="Montmayeur A."/>
            <person name="Murphy C."/>
            <person name="Neiman D."/>
            <person name="Pearson M."/>
            <person name="Priest M."/>
            <person name="Roberts A."/>
            <person name="Saif S."/>
            <person name="Shea T."/>
            <person name="Shenoy N."/>
            <person name="Sisk P."/>
            <person name="Stolte C."/>
            <person name="Sykes S."/>
            <person name="Wortman J."/>
            <person name="Nusbaum C."/>
            <person name="Birren B."/>
        </authorList>
    </citation>
    <scope>NUCLEOTIDE SEQUENCE [LARGE SCALE GENOMIC DNA]</scope>
    <source>
        <strain evidence="10 11">ACC2</strain>
    </source>
</reference>
<dbReference type="Pfam" id="PF12704">
    <property type="entry name" value="MacB_PCD"/>
    <property type="match status" value="1"/>
</dbReference>
<evidence type="ECO:0000256" key="2">
    <source>
        <dbReference type="ARBA" id="ARBA00022475"/>
    </source>
</evidence>
<evidence type="ECO:0008006" key="12">
    <source>
        <dbReference type="Google" id="ProtNLM"/>
    </source>
</evidence>
<dbReference type="PANTHER" id="PTHR30572">
    <property type="entry name" value="MEMBRANE COMPONENT OF TRANSPORTER-RELATED"/>
    <property type="match status" value="1"/>
</dbReference>
<protein>
    <recommendedName>
        <fullName evidence="12">ABC3 transporter permease protein domain-containing protein</fullName>
    </recommendedName>
</protein>
<dbReference type="PANTHER" id="PTHR30572:SF4">
    <property type="entry name" value="ABC TRANSPORTER PERMEASE YTRF"/>
    <property type="match status" value="1"/>
</dbReference>
<dbReference type="InterPro" id="IPR025857">
    <property type="entry name" value="MacB_PCD"/>
</dbReference>
<dbReference type="AlphaFoldDB" id="A0AA36Y3W5"/>
<dbReference type="InterPro" id="IPR003838">
    <property type="entry name" value="ABC3_permease_C"/>
</dbReference>
<evidence type="ECO:0000256" key="1">
    <source>
        <dbReference type="ARBA" id="ARBA00004651"/>
    </source>
</evidence>
<dbReference type="GO" id="GO:0005886">
    <property type="term" value="C:plasma membrane"/>
    <property type="evidence" value="ECO:0007669"/>
    <property type="project" value="UniProtKB-SubCell"/>
</dbReference>
<keyword evidence="11" id="KW-1185">Reference proteome</keyword>